<dbReference type="Gene3D" id="2.40.128.110">
    <property type="entry name" value="Lipid/polyisoprenoid-binding, YceI-like"/>
    <property type="match status" value="1"/>
</dbReference>
<dbReference type="AlphaFoldDB" id="A0A127PH38"/>
<sequence>MKNLYLATAVAAAAFSGSAFAAAATYNLDPTHTYPSFEVDHGGMSVWRGKFTKSKGVIVLDRAAKTGTMEVQIDAASISTGNAALDKHVSSAEILDTAKFPGAVYKGKSIRFNGEQPAEVIGTFTLHGVTKPLNLKIDAFKCAMDPMLKREVCGANATAEFNRADFGVDYGKSEGFSMLTKLQIQVEGVKAD</sequence>
<feature type="signal peptide" evidence="1">
    <location>
        <begin position="1"/>
        <end position="21"/>
    </location>
</feature>
<evidence type="ECO:0000313" key="4">
    <source>
        <dbReference type="Proteomes" id="UP000072421"/>
    </source>
</evidence>
<name>A0A127PH38_9BURK</name>
<protein>
    <submittedName>
        <fullName evidence="3">YceI-like domain protein</fullName>
    </submittedName>
</protein>
<dbReference type="SMART" id="SM00867">
    <property type="entry name" value="YceI"/>
    <property type="match status" value="1"/>
</dbReference>
<reference evidence="3 4" key="1">
    <citation type="submission" date="2015-11" db="EMBL/GenBank/DDBJ databases">
        <title>Exploring the genomic traits of fungus-feeding bacterial genus Collimonas.</title>
        <authorList>
            <person name="Song C."/>
            <person name="Schmidt R."/>
            <person name="de Jager V."/>
            <person name="Krzyzanowska D."/>
            <person name="Jongedijk E."/>
            <person name="Cankar K."/>
            <person name="Beekwilder J."/>
            <person name="van Veen A."/>
            <person name="de Boer W."/>
            <person name="van Veen J.A."/>
            <person name="Garbeva P."/>
        </authorList>
    </citation>
    <scope>NUCLEOTIDE SEQUENCE [LARGE SCALE GENOMIC DNA]</scope>
    <source>
        <strain evidence="3 4">Ter6</strain>
    </source>
</reference>
<dbReference type="RefSeq" id="WP_061541538.1">
    <property type="nucleotide sequence ID" value="NZ_CP013232.1"/>
</dbReference>
<feature type="domain" description="Lipid/polyisoprenoid-binding YceI-like" evidence="2">
    <location>
        <begin position="25"/>
        <end position="189"/>
    </location>
</feature>
<dbReference type="PANTHER" id="PTHR34406:SF2">
    <property type="entry name" value="PERIPLASMIC PROTEIN"/>
    <property type="match status" value="1"/>
</dbReference>
<dbReference type="PANTHER" id="PTHR34406">
    <property type="entry name" value="PROTEIN YCEI"/>
    <property type="match status" value="1"/>
</dbReference>
<dbReference type="InterPro" id="IPR007372">
    <property type="entry name" value="Lipid/polyisoprenoid-bd_YceI"/>
</dbReference>
<accession>A0A127PH38</accession>
<evidence type="ECO:0000313" key="3">
    <source>
        <dbReference type="EMBL" id="AMO97126.1"/>
    </source>
</evidence>
<dbReference type="PATRIC" id="fig|158899.10.peg.4492"/>
<organism evidence="3">
    <name type="scientific">Collimonas fungivorans</name>
    <dbReference type="NCBI Taxonomy" id="158899"/>
    <lineage>
        <taxon>Bacteria</taxon>
        <taxon>Pseudomonadati</taxon>
        <taxon>Pseudomonadota</taxon>
        <taxon>Betaproteobacteria</taxon>
        <taxon>Burkholderiales</taxon>
        <taxon>Oxalobacteraceae</taxon>
        <taxon>Collimonas</taxon>
    </lineage>
</organism>
<feature type="chain" id="PRO_5007277013" evidence="1">
    <location>
        <begin position="22"/>
        <end position="192"/>
    </location>
</feature>
<evidence type="ECO:0000256" key="1">
    <source>
        <dbReference type="SAM" id="SignalP"/>
    </source>
</evidence>
<gene>
    <name evidence="3" type="ORF">CFter6_4536</name>
</gene>
<keyword evidence="1" id="KW-0732">Signal</keyword>
<dbReference type="Pfam" id="PF04264">
    <property type="entry name" value="YceI"/>
    <property type="match status" value="1"/>
</dbReference>
<dbReference type="OrthoDB" id="9811006at2"/>
<dbReference type="Proteomes" id="UP000072421">
    <property type="component" value="Chromosome"/>
</dbReference>
<dbReference type="InterPro" id="IPR036761">
    <property type="entry name" value="TTHA0802/YceI-like_sf"/>
</dbReference>
<dbReference type="SUPFAM" id="SSF101874">
    <property type="entry name" value="YceI-like"/>
    <property type="match status" value="1"/>
</dbReference>
<proteinExistence type="predicted"/>
<evidence type="ECO:0000259" key="2">
    <source>
        <dbReference type="SMART" id="SM00867"/>
    </source>
</evidence>
<dbReference type="EMBL" id="CP013232">
    <property type="protein sequence ID" value="AMO97126.1"/>
    <property type="molecule type" value="Genomic_DNA"/>
</dbReference>